<organism evidence="5 6">
    <name type="scientific">Thalictrum thalictroides</name>
    <name type="common">Rue-anemone</name>
    <name type="synonym">Anemone thalictroides</name>
    <dbReference type="NCBI Taxonomy" id="46969"/>
    <lineage>
        <taxon>Eukaryota</taxon>
        <taxon>Viridiplantae</taxon>
        <taxon>Streptophyta</taxon>
        <taxon>Embryophyta</taxon>
        <taxon>Tracheophyta</taxon>
        <taxon>Spermatophyta</taxon>
        <taxon>Magnoliopsida</taxon>
        <taxon>Ranunculales</taxon>
        <taxon>Ranunculaceae</taxon>
        <taxon>Thalictroideae</taxon>
        <taxon>Thalictrum</taxon>
    </lineage>
</organism>
<dbReference type="PANTHER" id="PTHR33355:SF10">
    <property type="entry name" value="EGF-LIKE DOMAIN-CONTAINING PROTEIN"/>
    <property type="match status" value="1"/>
</dbReference>
<sequence length="131" mass="14836">MHFRSSALAILTLVVFIFLLPSLIFSQNCKKTCGDQLLRYPFGSGPGCGDPRIQKYITCNDAQQKLTFTSHTGSYTIDIIDYNNNVLYIHDSFMSTCSFTQPSRGFGLDWDAPFTFIDDNARLFYSFITSL</sequence>
<evidence type="ECO:0000313" key="6">
    <source>
        <dbReference type="Proteomes" id="UP000554482"/>
    </source>
</evidence>
<dbReference type="PANTHER" id="PTHR33355">
    <property type="entry name" value="WALL-ASSOCIATED RECEPTOR KINASE CARBOXY-TERMINAL PROTEIN-RELATED"/>
    <property type="match status" value="1"/>
</dbReference>
<evidence type="ECO:0000256" key="2">
    <source>
        <dbReference type="ARBA" id="ARBA00022729"/>
    </source>
</evidence>
<dbReference type="Proteomes" id="UP000554482">
    <property type="component" value="Unassembled WGS sequence"/>
</dbReference>
<keyword evidence="2 3" id="KW-0732">Signal</keyword>
<evidence type="ECO:0000259" key="4">
    <source>
        <dbReference type="Pfam" id="PF13947"/>
    </source>
</evidence>
<dbReference type="OrthoDB" id="1933476at2759"/>
<dbReference type="EMBL" id="JABWDY010014642">
    <property type="protein sequence ID" value="KAF5197493.1"/>
    <property type="molecule type" value="Genomic_DNA"/>
</dbReference>
<feature type="signal peptide" evidence="3">
    <location>
        <begin position="1"/>
        <end position="26"/>
    </location>
</feature>
<dbReference type="GO" id="GO:0016020">
    <property type="term" value="C:membrane"/>
    <property type="evidence" value="ECO:0007669"/>
    <property type="project" value="UniProtKB-SubCell"/>
</dbReference>
<gene>
    <name evidence="5" type="ORF">FRX31_012919</name>
</gene>
<comment type="caution">
    <text evidence="5">The sequence shown here is derived from an EMBL/GenBank/DDBJ whole genome shotgun (WGS) entry which is preliminary data.</text>
</comment>
<feature type="chain" id="PRO_5029774073" description="Wall-associated receptor kinase galacturonan-binding domain-containing protein" evidence="3">
    <location>
        <begin position="27"/>
        <end position="131"/>
    </location>
</feature>
<dbReference type="GO" id="GO:0030247">
    <property type="term" value="F:polysaccharide binding"/>
    <property type="evidence" value="ECO:0007669"/>
    <property type="project" value="InterPro"/>
</dbReference>
<accession>A0A7J6WKM3</accession>
<dbReference type="Pfam" id="PF13947">
    <property type="entry name" value="GUB_WAK_bind"/>
    <property type="match status" value="1"/>
</dbReference>
<dbReference type="InterPro" id="IPR025287">
    <property type="entry name" value="WAK_GUB"/>
</dbReference>
<evidence type="ECO:0000256" key="3">
    <source>
        <dbReference type="SAM" id="SignalP"/>
    </source>
</evidence>
<evidence type="ECO:0000256" key="1">
    <source>
        <dbReference type="ARBA" id="ARBA00004167"/>
    </source>
</evidence>
<dbReference type="AlphaFoldDB" id="A0A7J6WKM3"/>
<keyword evidence="6" id="KW-1185">Reference proteome</keyword>
<comment type="subcellular location">
    <subcellularLocation>
        <location evidence="1">Membrane</location>
        <topology evidence="1">Single-pass membrane protein</topology>
    </subcellularLocation>
</comment>
<name>A0A7J6WKM3_THATH</name>
<protein>
    <recommendedName>
        <fullName evidence="4">Wall-associated receptor kinase galacturonan-binding domain-containing protein</fullName>
    </recommendedName>
</protein>
<evidence type="ECO:0000313" key="5">
    <source>
        <dbReference type="EMBL" id="KAF5197493.1"/>
    </source>
</evidence>
<reference evidence="5 6" key="1">
    <citation type="submission" date="2020-06" db="EMBL/GenBank/DDBJ databases">
        <title>Transcriptomic and genomic resources for Thalictrum thalictroides and T. hernandezii: Facilitating candidate gene discovery in an emerging model plant lineage.</title>
        <authorList>
            <person name="Arias T."/>
            <person name="Riano-Pachon D.M."/>
            <person name="Di Stilio V.S."/>
        </authorList>
    </citation>
    <scope>NUCLEOTIDE SEQUENCE [LARGE SCALE GENOMIC DNA]</scope>
    <source>
        <strain evidence="6">cv. WT478/WT964</strain>
        <tissue evidence="5">Leaves</tissue>
    </source>
</reference>
<proteinExistence type="predicted"/>
<feature type="domain" description="Wall-associated receptor kinase galacturonan-binding" evidence="4">
    <location>
        <begin position="29"/>
        <end position="91"/>
    </location>
</feature>